<evidence type="ECO:0000313" key="1">
    <source>
        <dbReference type="EMBL" id="KAJ1934561.1"/>
    </source>
</evidence>
<keyword evidence="2" id="KW-1185">Reference proteome</keyword>
<comment type="caution">
    <text evidence="1">The sequence shown here is derived from an EMBL/GenBank/DDBJ whole genome shotgun (WGS) entry which is preliminary data.</text>
</comment>
<evidence type="ECO:0000313" key="2">
    <source>
        <dbReference type="Proteomes" id="UP001150603"/>
    </source>
</evidence>
<dbReference type="EMBL" id="JANBPW010004597">
    <property type="protein sequence ID" value="KAJ1934561.1"/>
    <property type="molecule type" value="Genomic_DNA"/>
</dbReference>
<organism evidence="1 2">
    <name type="scientific">Linderina macrospora</name>
    <dbReference type="NCBI Taxonomy" id="4868"/>
    <lineage>
        <taxon>Eukaryota</taxon>
        <taxon>Fungi</taxon>
        <taxon>Fungi incertae sedis</taxon>
        <taxon>Zoopagomycota</taxon>
        <taxon>Kickxellomycotina</taxon>
        <taxon>Kickxellomycetes</taxon>
        <taxon>Kickxellales</taxon>
        <taxon>Kickxellaceae</taxon>
        <taxon>Linderina</taxon>
    </lineage>
</organism>
<proteinExistence type="predicted"/>
<gene>
    <name evidence="1" type="primary">CDC11_2</name>
    <name evidence="1" type="ORF">FBU59_005659</name>
</gene>
<dbReference type="Proteomes" id="UP001150603">
    <property type="component" value="Unassembled WGS sequence"/>
</dbReference>
<reference evidence="1" key="1">
    <citation type="submission" date="2022-07" db="EMBL/GenBank/DDBJ databases">
        <title>Phylogenomic reconstructions and comparative analyses of Kickxellomycotina fungi.</title>
        <authorList>
            <person name="Reynolds N.K."/>
            <person name="Stajich J.E."/>
            <person name="Barry K."/>
            <person name="Grigoriev I.V."/>
            <person name="Crous P."/>
            <person name="Smith M.E."/>
        </authorList>
    </citation>
    <scope>NUCLEOTIDE SEQUENCE</scope>
    <source>
        <strain evidence="1">NRRL 5244</strain>
    </source>
</reference>
<keyword evidence="1" id="KW-0131">Cell cycle</keyword>
<protein>
    <submittedName>
        <fullName evidence="1">Cell division control protein 11</fullName>
    </submittedName>
</protein>
<accession>A0ACC1J226</accession>
<feature type="non-terminal residue" evidence="1">
    <location>
        <position position="104"/>
    </location>
</feature>
<sequence>MRDTGSFDEPNVAPSVYSHVSRPGSHRYKNAKKGLPFNLMLVGESGLGRTTFLNTLCERTVVPADDKDNPEQAHIAEPMQFKHHSVEMEEDGMRIILNIIDTPG</sequence>
<keyword evidence="1" id="KW-0132">Cell division</keyword>
<name>A0ACC1J226_9FUNG</name>